<dbReference type="Proteomes" id="UP000233837">
    <property type="component" value="Unassembled WGS sequence"/>
</dbReference>
<proteinExistence type="predicted"/>
<name>A0A2I0W4J7_9ASPA</name>
<reference evidence="1 2" key="1">
    <citation type="journal article" date="2016" name="Sci. Rep.">
        <title>The Dendrobium catenatum Lindl. genome sequence provides insights into polysaccharide synthase, floral development and adaptive evolution.</title>
        <authorList>
            <person name="Zhang G.Q."/>
            <person name="Xu Q."/>
            <person name="Bian C."/>
            <person name="Tsai W.C."/>
            <person name="Yeh C.M."/>
            <person name="Liu K.W."/>
            <person name="Yoshida K."/>
            <person name="Zhang L.S."/>
            <person name="Chang S.B."/>
            <person name="Chen F."/>
            <person name="Shi Y."/>
            <person name="Su Y.Y."/>
            <person name="Zhang Y.Q."/>
            <person name="Chen L.J."/>
            <person name="Yin Y."/>
            <person name="Lin M."/>
            <person name="Huang H."/>
            <person name="Deng H."/>
            <person name="Wang Z.W."/>
            <person name="Zhu S.L."/>
            <person name="Zhao X."/>
            <person name="Deng C."/>
            <person name="Niu S.C."/>
            <person name="Huang J."/>
            <person name="Wang M."/>
            <person name="Liu G.H."/>
            <person name="Yang H.J."/>
            <person name="Xiao X.J."/>
            <person name="Hsiao Y.Y."/>
            <person name="Wu W.L."/>
            <person name="Chen Y.Y."/>
            <person name="Mitsuda N."/>
            <person name="Ohme-Takagi M."/>
            <person name="Luo Y.B."/>
            <person name="Van de Peer Y."/>
            <person name="Liu Z.J."/>
        </authorList>
    </citation>
    <scope>NUCLEOTIDE SEQUENCE [LARGE SCALE GENOMIC DNA]</scope>
    <source>
        <tissue evidence="1">The whole plant</tissue>
    </source>
</reference>
<evidence type="ECO:0000313" key="2">
    <source>
        <dbReference type="Proteomes" id="UP000233837"/>
    </source>
</evidence>
<sequence length="127" mass="13867">MGRATKWLRRLFGSKRDTGERKVPCNEERKDKKRWSFKSGRDSFDTAGRIPLAEEAWLRPLYKEIEEEQSLKNRRGSGHYTAAAADAAVAAAQAAVAAAQVVVAVVRLTSNGGGVVFAAFMNDSPPS</sequence>
<evidence type="ECO:0000313" key="1">
    <source>
        <dbReference type="EMBL" id="PKU70583.1"/>
    </source>
</evidence>
<organism evidence="1 2">
    <name type="scientific">Dendrobium catenatum</name>
    <dbReference type="NCBI Taxonomy" id="906689"/>
    <lineage>
        <taxon>Eukaryota</taxon>
        <taxon>Viridiplantae</taxon>
        <taxon>Streptophyta</taxon>
        <taxon>Embryophyta</taxon>
        <taxon>Tracheophyta</taxon>
        <taxon>Spermatophyta</taxon>
        <taxon>Magnoliopsida</taxon>
        <taxon>Liliopsida</taxon>
        <taxon>Asparagales</taxon>
        <taxon>Orchidaceae</taxon>
        <taxon>Epidendroideae</taxon>
        <taxon>Malaxideae</taxon>
        <taxon>Dendrobiinae</taxon>
        <taxon>Dendrobium</taxon>
    </lineage>
</organism>
<dbReference type="EMBL" id="KZ502926">
    <property type="protein sequence ID" value="PKU70583.1"/>
    <property type="molecule type" value="Genomic_DNA"/>
</dbReference>
<reference evidence="1 2" key="2">
    <citation type="journal article" date="2017" name="Nature">
        <title>The Apostasia genome and the evolution of orchids.</title>
        <authorList>
            <person name="Zhang G.Q."/>
            <person name="Liu K.W."/>
            <person name="Li Z."/>
            <person name="Lohaus R."/>
            <person name="Hsiao Y.Y."/>
            <person name="Niu S.C."/>
            <person name="Wang J.Y."/>
            <person name="Lin Y.C."/>
            <person name="Xu Q."/>
            <person name="Chen L.J."/>
            <person name="Yoshida K."/>
            <person name="Fujiwara S."/>
            <person name="Wang Z.W."/>
            <person name="Zhang Y.Q."/>
            <person name="Mitsuda N."/>
            <person name="Wang M."/>
            <person name="Liu G.H."/>
            <person name="Pecoraro L."/>
            <person name="Huang H.X."/>
            <person name="Xiao X.J."/>
            <person name="Lin M."/>
            <person name="Wu X.Y."/>
            <person name="Wu W.L."/>
            <person name="Chen Y.Y."/>
            <person name="Chang S.B."/>
            <person name="Sakamoto S."/>
            <person name="Ohme-Takagi M."/>
            <person name="Yagi M."/>
            <person name="Zeng S.J."/>
            <person name="Shen C.Y."/>
            <person name="Yeh C.M."/>
            <person name="Luo Y.B."/>
            <person name="Tsai W.C."/>
            <person name="Van de Peer Y."/>
            <person name="Liu Z.J."/>
        </authorList>
    </citation>
    <scope>NUCLEOTIDE SEQUENCE [LARGE SCALE GENOMIC DNA]</scope>
    <source>
        <tissue evidence="1">The whole plant</tissue>
    </source>
</reference>
<protein>
    <submittedName>
        <fullName evidence="1">Uncharacterized protein</fullName>
    </submittedName>
</protein>
<accession>A0A2I0W4J7</accession>
<keyword evidence="2" id="KW-1185">Reference proteome</keyword>
<gene>
    <name evidence="1" type="ORF">MA16_Dca008700</name>
</gene>
<dbReference type="AlphaFoldDB" id="A0A2I0W4J7"/>